<evidence type="ECO:0000313" key="2">
    <source>
        <dbReference type="Proteomes" id="UP000826725"/>
    </source>
</evidence>
<name>A0A8D5FFE1_9BACT</name>
<reference evidence="1" key="1">
    <citation type="submission" date="2020-09" db="EMBL/GenBank/DDBJ databases">
        <title>Desulfogranum mesoprofundum gen. nov., sp. nov., a novel mesophilic, sulfate-reducing chemolithoautotroph isolated from a deep-sea hydrothermal vent chimney in the Suiyo Seamount.</title>
        <authorList>
            <person name="Hashimoto Y."/>
            <person name="Nakagawa S."/>
        </authorList>
    </citation>
    <scope>NUCLEOTIDE SEQUENCE</scope>
    <source>
        <strain evidence="1">KT2</strain>
    </source>
</reference>
<accession>A0A8D5FFE1</accession>
<dbReference type="KEGG" id="dbk:DGMP_10060"/>
<keyword evidence="2" id="KW-1185">Reference proteome</keyword>
<protein>
    <submittedName>
        <fullName evidence="1">Uncharacterized protein</fullName>
    </submittedName>
</protein>
<dbReference type="Proteomes" id="UP000826725">
    <property type="component" value="Chromosome"/>
</dbReference>
<proteinExistence type="predicted"/>
<gene>
    <name evidence="1" type="ORF">DGMP_10060</name>
</gene>
<dbReference type="EMBL" id="AP024086">
    <property type="protein sequence ID" value="BCL60313.1"/>
    <property type="molecule type" value="Genomic_DNA"/>
</dbReference>
<dbReference type="AlphaFoldDB" id="A0A8D5FFE1"/>
<organism evidence="1 2">
    <name type="scientific">Desulfomarina profundi</name>
    <dbReference type="NCBI Taxonomy" id="2772557"/>
    <lineage>
        <taxon>Bacteria</taxon>
        <taxon>Pseudomonadati</taxon>
        <taxon>Thermodesulfobacteriota</taxon>
        <taxon>Desulfobulbia</taxon>
        <taxon>Desulfobulbales</taxon>
        <taxon>Desulfobulbaceae</taxon>
        <taxon>Desulfomarina</taxon>
    </lineage>
</organism>
<sequence>MHLDPEVYFRDYSILKEKKQAETKTANIDPKVENLLKRKLCQDVFPPVKVHSAAVRHLPSSEPGWNMKRNKG</sequence>
<evidence type="ECO:0000313" key="1">
    <source>
        <dbReference type="EMBL" id="BCL60313.1"/>
    </source>
</evidence>